<keyword evidence="4" id="KW-1185">Reference proteome</keyword>
<comment type="caution">
    <text evidence="1">Lacks conserved residue(s) required for the propagation of feature annotation.</text>
</comment>
<dbReference type="InterPro" id="IPR011146">
    <property type="entry name" value="HIT-like"/>
</dbReference>
<evidence type="ECO:0000313" key="3">
    <source>
        <dbReference type="EMBL" id="MBM7121069.1"/>
    </source>
</evidence>
<dbReference type="InterPro" id="IPR036265">
    <property type="entry name" value="HIT-like_sf"/>
</dbReference>
<dbReference type="EMBL" id="JADIKC010000003">
    <property type="protein sequence ID" value="MBM7121069.1"/>
    <property type="molecule type" value="Genomic_DNA"/>
</dbReference>
<dbReference type="PROSITE" id="PS51084">
    <property type="entry name" value="HIT_2"/>
    <property type="match status" value="1"/>
</dbReference>
<name>A0ABS2JR76_9GAMM</name>
<dbReference type="Gene3D" id="3.30.428.10">
    <property type="entry name" value="HIT-like"/>
    <property type="match status" value="1"/>
</dbReference>
<dbReference type="Proteomes" id="UP001430065">
    <property type="component" value="Unassembled WGS sequence"/>
</dbReference>
<accession>A0ABS2JR76</accession>
<dbReference type="Pfam" id="PF01230">
    <property type="entry name" value="HIT"/>
    <property type="match status" value="1"/>
</dbReference>
<evidence type="ECO:0000313" key="4">
    <source>
        <dbReference type="Proteomes" id="UP001430065"/>
    </source>
</evidence>
<dbReference type="SUPFAM" id="SSF54197">
    <property type="entry name" value="HIT-like"/>
    <property type="match status" value="1"/>
</dbReference>
<organism evidence="3 4">
    <name type="scientific">Dyella kyungheensis</name>
    <dbReference type="NCBI Taxonomy" id="1242174"/>
    <lineage>
        <taxon>Bacteria</taxon>
        <taxon>Pseudomonadati</taxon>
        <taxon>Pseudomonadota</taxon>
        <taxon>Gammaproteobacteria</taxon>
        <taxon>Lysobacterales</taxon>
        <taxon>Rhodanobacteraceae</taxon>
        <taxon>Dyella</taxon>
    </lineage>
</organism>
<sequence>MTDRDFALDPRLQNDTRHVASLALCEVLLMDDTRFPWLVLVPRRAGMSEICDLSPDEQAALWREVTLASQALRALASFDKLNLGALGNIVRQLHVHVVGRREGDAAWPGPVWGSGSASRYDEQARAALLERLRAALDASGP</sequence>
<dbReference type="InterPro" id="IPR026026">
    <property type="entry name" value="HIT_Hint"/>
</dbReference>
<gene>
    <name evidence="3" type="ORF">ISP20_07835</name>
</gene>
<feature type="domain" description="HIT" evidence="2">
    <location>
        <begin position="38"/>
        <end position="107"/>
    </location>
</feature>
<protein>
    <submittedName>
        <fullName evidence="3">HIT family protein</fullName>
    </submittedName>
</protein>
<reference evidence="3 4" key="1">
    <citation type="submission" date="2020-10" db="EMBL/GenBank/DDBJ databases">
        <title>Phylogeny of dyella-like bacteria.</title>
        <authorList>
            <person name="Fu J."/>
        </authorList>
    </citation>
    <scope>NUCLEOTIDE SEQUENCE [LARGE SCALE GENOMIC DNA]</scope>
    <source>
        <strain evidence="3 4">THG-B117</strain>
    </source>
</reference>
<evidence type="ECO:0000259" key="2">
    <source>
        <dbReference type="PROSITE" id="PS51084"/>
    </source>
</evidence>
<comment type="caution">
    <text evidence="3">The sequence shown here is derived from an EMBL/GenBank/DDBJ whole genome shotgun (WGS) entry which is preliminary data.</text>
</comment>
<dbReference type="PIRSF" id="PIRSF000714">
    <property type="entry name" value="HIT"/>
    <property type="match status" value="1"/>
</dbReference>
<dbReference type="RefSeq" id="WP_204635486.1">
    <property type="nucleotide sequence ID" value="NZ_JADIKC010000003.1"/>
</dbReference>
<proteinExistence type="predicted"/>
<evidence type="ECO:0000256" key="1">
    <source>
        <dbReference type="PROSITE-ProRule" id="PRU00464"/>
    </source>
</evidence>